<evidence type="ECO:0000313" key="1">
    <source>
        <dbReference type="EMBL" id="RJT27382.1"/>
    </source>
</evidence>
<keyword evidence="2" id="KW-1185">Reference proteome</keyword>
<dbReference type="EMBL" id="QZWZ01000062">
    <property type="protein sequence ID" value="RJT27382.1"/>
    <property type="molecule type" value="Genomic_DNA"/>
</dbReference>
<organism evidence="1 2">
    <name type="scientific">Mesorhizobium waimense</name>
    <dbReference type="NCBI Taxonomy" id="1300307"/>
    <lineage>
        <taxon>Bacteria</taxon>
        <taxon>Pseudomonadati</taxon>
        <taxon>Pseudomonadota</taxon>
        <taxon>Alphaproteobacteria</taxon>
        <taxon>Hyphomicrobiales</taxon>
        <taxon>Phyllobacteriaceae</taxon>
        <taxon>Mesorhizobium</taxon>
    </lineage>
</organism>
<protein>
    <submittedName>
        <fullName evidence="1">Uncharacterized protein</fullName>
    </submittedName>
</protein>
<name>A0A3A5K3L2_9HYPH</name>
<dbReference type="RefSeq" id="WP_120018922.1">
    <property type="nucleotide sequence ID" value="NZ_QZWZ01000062.1"/>
</dbReference>
<reference evidence="1 2" key="1">
    <citation type="submission" date="2018-09" db="EMBL/GenBank/DDBJ databases">
        <title>Mesorhizobium carmichaelinearum sp. nov. isolated from Carmichaelinea spp. root nodules in New Zealand.</title>
        <authorList>
            <person name="De Meyer S.E."/>
        </authorList>
    </citation>
    <scope>NUCLEOTIDE SEQUENCE [LARGE SCALE GENOMIC DNA]</scope>
    <source>
        <strain evidence="1 2">ICMP19557</strain>
    </source>
</reference>
<proteinExistence type="predicted"/>
<accession>A0A3A5K3L2</accession>
<comment type="caution">
    <text evidence="1">The sequence shown here is derived from an EMBL/GenBank/DDBJ whole genome shotgun (WGS) entry which is preliminary data.</text>
</comment>
<gene>
    <name evidence="1" type="ORF">D3227_36285</name>
</gene>
<dbReference type="AlphaFoldDB" id="A0A3A5K3L2"/>
<sequence>MDDDLRLKLKELSVTLQNRAGELTLAREDDIAVLMSGVAVTLETLLVLAQETRSPRSGPSEE</sequence>
<dbReference type="OrthoDB" id="8092944at2"/>
<dbReference type="Proteomes" id="UP000272706">
    <property type="component" value="Unassembled WGS sequence"/>
</dbReference>
<evidence type="ECO:0000313" key="2">
    <source>
        <dbReference type="Proteomes" id="UP000272706"/>
    </source>
</evidence>